<proteinExistence type="inferred from homology"/>
<organism evidence="7 8">
    <name type="scientific">Phyllobacterium sophorae</name>
    <dbReference type="NCBI Taxonomy" id="1520277"/>
    <lineage>
        <taxon>Bacteria</taxon>
        <taxon>Pseudomonadati</taxon>
        <taxon>Pseudomonadota</taxon>
        <taxon>Alphaproteobacteria</taxon>
        <taxon>Hyphomicrobiales</taxon>
        <taxon>Phyllobacteriaceae</taxon>
        <taxon>Phyllobacterium</taxon>
    </lineage>
</organism>
<accession>A0A2P7BHI2</accession>
<evidence type="ECO:0000313" key="8">
    <source>
        <dbReference type="Proteomes" id="UP000241764"/>
    </source>
</evidence>
<protein>
    <recommendedName>
        <fullName evidence="3">Lectin-like protein BA14k</fullName>
    </recommendedName>
</protein>
<dbReference type="Proteomes" id="UP000241764">
    <property type="component" value="Unassembled WGS sequence"/>
</dbReference>
<dbReference type="EMBL" id="PGGM01000002">
    <property type="protein sequence ID" value="PSH65927.1"/>
    <property type="molecule type" value="Genomic_DNA"/>
</dbReference>
<keyword evidence="4" id="KW-1003">Cell membrane</keyword>
<sequence>MRWMTDHGGTIMTALKILPAALGLLLATQLVSASAQGVETYRPAPRGLDVVPIKPLILRNGSPINPASRDCTGSSRCVDFRVRRPVGPSGPTQTERCRAQYQSYRAFDNTYQPFVGPRRRCDL</sequence>
<dbReference type="GO" id="GO:0030246">
    <property type="term" value="F:carbohydrate binding"/>
    <property type="evidence" value="ECO:0007669"/>
    <property type="project" value="UniProtKB-KW"/>
</dbReference>
<evidence type="ECO:0000256" key="3">
    <source>
        <dbReference type="ARBA" id="ARBA00020552"/>
    </source>
</evidence>
<dbReference type="GO" id="GO:0016020">
    <property type="term" value="C:membrane"/>
    <property type="evidence" value="ECO:0007669"/>
    <property type="project" value="UniProtKB-SubCell"/>
</dbReference>
<comment type="function">
    <text evidence="6">Has immunoglobulin-binding and hemagglutination properties, and can bind to mannose. Essential for virulence. May be involved in LPS biosynthesis or polysaccharide transport.</text>
</comment>
<keyword evidence="4" id="KW-0472">Membrane</keyword>
<comment type="similarity">
    <text evidence="2">Belongs to the BA14k family.</text>
</comment>
<comment type="subcellular location">
    <subcellularLocation>
        <location evidence="1">Membrane</location>
        <topology evidence="1">Single-pass membrane protein</topology>
    </subcellularLocation>
</comment>
<evidence type="ECO:0000256" key="2">
    <source>
        <dbReference type="ARBA" id="ARBA00010270"/>
    </source>
</evidence>
<evidence type="ECO:0000256" key="1">
    <source>
        <dbReference type="ARBA" id="ARBA00004167"/>
    </source>
</evidence>
<gene>
    <name evidence="7" type="ORF">CU103_04755</name>
</gene>
<comment type="caution">
    <text evidence="7">The sequence shown here is derived from an EMBL/GenBank/DDBJ whole genome shotgun (WGS) entry which is preliminary data.</text>
</comment>
<keyword evidence="5" id="KW-0430">Lectin</keyword>
<dbReference type="InterPro" id="IPR012413">
    <property type="entry name" value="BA14K"/>
</dbReference>
<keyword evidence="8" id="KW-1185">Reference proteome</keyword>
<evidence type="ECO:0000256" key="5">
    <source>
        <dbReference type="ARBA" id="ARBA00022734"/>
    </source>
</evidence>
<name>A0A2P7BHI2_9HYPH</name>
<dbReference type="OrthoDB" id="8117189at2"/>
<evidence type="ECO:0000256" key="6">
    <source>
        <dbReference type="ARBA" id="ARBA00025321"/>
    </source>
</evidence>
<reference evidence="8" key="1">
    <citation type="submission" date="2017-11" db="EMBL/GenBank/DDBJ databases">
        <authorList>
            <person name="Kuznetsova I."/>
            <person name="Sazanova A."/>
            <person name="Chirak E."/>
            <person name="Safronova V."/>
            <person name="Willems A."/>
        </authorList>
    </citation>
    <scope>NUCLEOTIDE SEQUENCE [LARGE SCALE GENOMIC DNA]</scope>
    <source>
        <strain evidence="8">CCBAU 03422</strain>
    </source>
</reference>
<dbReference type="Pfam" id="PF07886">
    <property type="entry name" value="BA14K"/>
    <property type="match status" value="1"/>
</dbReference>
<evidence type="ECO:0000313" key="7">
    <source>
        <dbReference type="EMBL" id="PSH65927.1"/>
    </source>
</evidence>
<evidence type="ECO:0000256" key="4">
    <source>
        <dbReference type="ARBA" id="ARBA00022475"/>
    </source>
</evidence>
<dbReference type="AlphaFoldDB" id="A0A2P7BHI2"/>